<keyword evidence="10" id="KW-0479">Metal-binding</keyword>
<gene>
    <name evidence="20" type="ORF">LTR36_005261</name>
</gene>
<keyword evidence="15" id="KW-0539">Nucleus</keyword>
<dbReference type="Gene3D" id="3.40.50.10190">
    <property type="entry name" value="BRCT domain"/>
    <property type="match status" value="1"/>
</dbReference>
<dbReference type="SUPFAM" id="SSF81301">
    <property type="entry name" value="Nucleotidyltransferase"/>
    <property type="match status" value="1"/>
</dbReference>
<dbReference type="SUPFAM" id="SSF81585">
    <property type="entry name" value="PsbU/PolX domain-like"/>
    <property type="match status" value="1"/>
</dbReference>
<dbReference type="SUPFAM" id="SSF52113">
    <property type="entry name" value="BRCT domain"/>
    <property type="match status" value="1"/>
</dbReference>
<evidence type="ECO:0000256" key="3">
    <source>
        <dbReference type="ARBA" id="ARBA00008323"/>
    </source>
</evidence>
<evidence type="ECO:0000256" key="18">
    <source>
        <dbReference type="SAM" id="MobiDB-lite"/>
    </source>
</evidence>
<evidence type="ECO:0000256" key="16">
    <source>
        <dbReference type="ARBA" id="ARBA00049244"/>
    </source>
</evidence>
<evidence type="ECO:0000256" key="1">
    <source>
        <dbReference type="ARBA" id="ARBA00001936"/>
    </source>
</evidence>
<evidence type="ECO:0000256" key="7">
    <source>
        <dbReference type="ARBA" id="ARBA00022679"/>
    </source>
</evidence>
<evidence type="ECO:0000256" key="2">
    <source>
        <dbReference type="ARBA" id="ARBA00004123"/>
    </source>
</evidence>
<dbReference type="FunFam" id="1.10.150.20:FF:000010">
    <property type="entry name" value="DNA polymerase lambda"/>
    <property type="match status" value="1"/>
</dbReference>
<dbReference type="PANTHER" id="PTHR11276">
    <property type="entry name" value="DNA POLYMERASE TYPE-X FAMILY MEMBER"/>
    <property type="match status" value="1"/>
</dbReference>
<dbReference type="Pfam" id="PF14716">
    <property type="entry name" value="HHH_8"/>
    <property type="match status" value="1"/>
</dbReference>
<dbReference type="InterPro" id="IPR036420">
    <property type="entry name" value="BRCT_dom_sf"/>
</dbReference>
<dbReference type="InterPro" id="IPR002008">
    <property type="entry name" value="DNA_pol_X_beta-like"/>
</dbReference>
<dbReference type="PRINTS" id="PR00870">
    <property type="entry name" value="DNAPOLXBETA"/>
</dbReference>
<dbReference type="Gene3D" id="1.10.150.110">
    <property type="entry name" value="DNA polymerase beta, N-terminal domain-like"/>
    <property type="match status" value="1"/>
</dbReference>
<keyword evidence="6" id="KW-0237">DNA synthesis</keyword>
<organism evidence="20 21">
    <name type="scientific">Oleoguttula mirabilis</name>
    <dbReference type="NCBI Taxonomy" id="1507867"/>
    <lineage>
        <taxon>Eukaryota</taxon>
        <taxon>Fungi</taxon>
        <taxon>Dikarya</taxon>
        <taxon>Ascomycota</taxon>
        <taxon>Pezizomycotina</taxon>
        <taxon>Dothideomycetes</taxon>
        <taxon>Dothideomycetidae</taxon>
        <taxon>Mycosphaerellales</taxon>
        <taxon>Teratosphaeriaceae</taxon>
        <taxon>Oleoguttula</taxon>
    </lineage>
</organism>
<evidence type="ECO:0000256" key="17">
    <source>
        <dbReference type="PIRSR" id="PIRSR622312-50"/>
    </source>
</evidence>
<dbReference type="GO" id="GO:0006303">
    <property type="term" value="P:double-strand break repair via nonhomologous end joining"/>
    <property type="evidence" value="ECO:0007669"/>
    <property type="project" value="TreeGrafter"/>
</dbReference>
<feature type="compositionally biased region" description="Polar residues" evidence="18">
    <location>
        <begin position="315"/>
        <end position="328"/>
    </location>
</feature>
<dbReference type="AlphaFoldDB" id="A0AAV9JES4"/>
<keyword evidence="11" id="KW-0227">DNA damage</keyword>
<evidence type="ECO:0000259" key="19">
    <source>
        <dbReference type="PROSITE" id="PS50172"/>
    </source>
</evidence>
<evidence type="ECO:0000256" key="9">
    <source>
        <dbReference type="ARBA" id="ARBA00022705"/>
    </source>
</evidence>
<dbReference type="Gene3D" id="1.10.150.20">
    <property type="entry name" value="5' to 3' exonuclease, C-terminal subdomain"/>
    <property type="match status" value="1"/>
</dbReference>
<comment type="similarity">
    <text evidence="3">Belongs to the DNA polymerase type-X family.</text>
</comment>
<keyword evidence="13" id="KW-0234">DNA repair</keyword>
<dbReference type="FunFam" id="3.30.210.10:FF:000001">
    <property type="entry name" value="DNA polymerase lambda"/>
    <property type="match status" value="1"/>
</dbReference>
<dbReference type="GO" id="GO:0016829">
    <property type="term" value="F:lyase activity"/>
    <property type="evidence" value="ECO:0007669"/>
    <property type="project" value="UniProtKB-KW"/>
</dbReference>
<keyword evidence="21" id="KW-1185">Reference proteome</keyword>
<protein>
    <recommendedName>
        <fullName evidence="5">DNA polymerase lambda</fullName>
        <ecNumber evidence="4">2.7.7.7</ecNumber>
    </recommendedName>
</protein>
<dbReference type="CDD" id="cd00141">
    <property type="entry name" value="NT_POLXc"/>
    <property type="match status" value="1"/>
</dbReference>
<dbReference type="PANTHER" id="PTHR11276:SF28">
    <property type="entry name" value="DNA POLYMERASE LAMBDA"/>
    <property type="match status" value="1"/>
</dbReference>
<dbReference type="InterPro" id="IPR010996">
    <property type="entry name" value="HHH_MUS81"/>
</dbReference>
<evidence type="ECO:0000256" key="5">
    <source>
        <dbReference type="ARBA" id="ARBA00016513"/>
    </source>
</evidence>
<keyword evidence="8" id="KW-0548">Nucleotidyltransferase</keyword>
<reference evidence="20 21" key="1">
    <citation type="submission" date="2021-11" db="EMBL/GenBank/DDBJ databases">
        <title>Black yeast isolated from Biological Soil Crust.</title>
        <authorList>
            <person name="Kurbessoian T."/>
        </authorList>
    </citation>
    <scope>NUCLEOTIDE SEQUENCE [LARGE SCALE GENOMIC DNA]</scope>
    <source>
        <strain evidence="20 21">CCFEE 5522</strain>
    </source>
</reference>
<dbReference type="SMART" id="SM00483">
    <property type="entry name" value="POLXc"/>
    <property type="match status" value="1"/>
</dbReference>
<dbReference type="InterPro" id="IPR043519">
    <property type="entry name" value="NT_sf"/>
</dbReference>
<dbReference type="EC" id="2.7.7.7" evidence="4"/>
<dbReference type="InterPro" id="IPR022312">
    <property type="entry name" value="DNA_pol_X"/>
</dbReference>
<evidence type="ECO:0000256" key="14">
    <source>
        <dbReference type="ARBA" id="ARBA00023239"/>
    </source>
</evidence>
<feature type="compositionally biased region" description="Polar residues" evidence="18">
    <location>
        <begin position="294"/>
        <end position="303"/>
    </location>
</feature>
<dbReference type="InterPro" id="IPR028207">
    <property type="entry name" value="DNA_pol_B_palm_palm"/>
</dbReference>
<dbReference type="InterPro" id="IPR027421">
    <property type="entry name" value="DNA_pol_lamdba_lyase_dom_sf"/>
</dbReference>
<dbReference type="FunFam" id="1.10.150.110:FF:000005">
    <property type="entry name" value="DNA polymerase POL4"/>
    <property type="match status" value="1"/>
</dbReference>
<accession>A0AAV9JES4</accession>
<dbReference type="Pfam" id="PF14792">
    <property type="entry name" value="DNA_pol_B_palm"/>
    <property type="match status" value="1"/>
</dbReference>
<dbReference type="InterPro" id="IPR002054">
    <property type="entry name" value="DNA-dir_DNA_pol_X"/>
</dbReference>
<evidence type="ECO:0000256" key="15">
    <source>
        <dbReference type="ARBA" id="ARBA00023242"/>
    </source>
</evidence>
<dbReference type="InterPro" id="IPR037160">
    <property type="entry name" value="DNA_Pol_thumb_sf"/>
</dbReference>
<dbReference type="EMBL" id="JAVFHQ010000030">
    <property type="protein sequence ID" value="KAK4543616.1"/>
    <property type="molecule type" value="Genomic_DNA"/>
</dbReference>
<comment type="cofactor">
    <cofactor evidence="1">
        <name>Mn(2+)</name>
        <dbReference type="ChEBI" id="CHEBI:29035"/>
    </cofactor>
</comment>
<dbReference type="GO" id="GO:0046872">
    <property type="term" value="F:metal ion binding"/>
    <property type="evidence" value="ECO:0007669"/>
    <property type="project" value="UniProtKB-KW"/>
</dbReference>
<evidence type="ECO:0000256" key="4">
    <source>
        <dbReference type="ARBA" id="ARBA00012417"/>
    </source>
</evidence>
<comment type="subcellular location">
    <subcellularLocation>
        <location evidence="2">Nucleus</location>
    </subcellularLocation>
</comment>
<feature type="active site" description="Nucleophile; Schiff-base intermediate with DNA; for 5'-dRP lyase activity" evidence="17">
    <location>
        <position position="466"/>
    </location>
</feature>
<dbReference type="Pfam" id="PF14791">
    <property type="entry name" value="DNA_pol_B_thumb"/>
    <property type="match status" value="1"/>
</dbReference>
<feature type="region of interest" description="Disordered" evidence="18">
    <location>
        <begin position="260"/>
        <end position="377"/>
    </location>
</feature>
<dbReference type="InterPro" id="IPR001357">
    <property type="entry name" value="BRCT_dom"/>
</dbReference>
<feature type="domain" description="BRCT" evidence="19">
    <location>
        <begin position="141"/>
        <end position="237"/>
    </location>
</feature>
<evidence type="ECO:0000313" key="21">
    <source>
        <dbReference type="Proteomes" id="UP001324427"/>
    </source>
</evidence>
<feature type="compositionally biased region" description="Basic and acidic residues" evidence="18">
    <location>
        <begin position="1"/>
        <end position="14"/>
    </location>
</feature>
<dbReference type="Pfam" id="PF10391">
    <property type="entry name" value="DNA_pol_lambd_f"/>
    <property type="match status" value="1"/>
</dbReference>
<name>A0AAV9JES4_9PEZI</name>
<keyword evidence="9" id="KW-0235">DNA replication</keyword>
<dbReference type="Gene3D" id="3.30.210.10">
    <property type="entry name" value="DNA polymerase, thumb domain"/>
    <property type="match status" value="1"/>
</dbReference>
<keyword evidence="12" id="KW-0239">DNA-directed DNA polymerase</keyword>
<evidence type="ECO:0000256" key="11">
    <source>
        <dbReference type="ARBA" id="ARBA00022763"/>
    </source>
</evidence>
<dbReference type="Proteomes" id="UP001324427">
    <property type="component" value="Unassembled WGS sequence"/>
</dbReference>
<dbReference type="GO" id="GO:0003677">
    <property type="term" value="F:DNA binding"/>
    <property type="evidence" value="ECO:0007669"/>
    <property type="project" value="InterPro"/>
</dbReference>
<evidence type="ECO:0000256" key="8">
    <source>
        <dbReference type="ARBA" id="ARBA00022695"/>
    </source>
</evidence>
<sequence length="732" mass="82099">MADKDGDVQLEQKRQFYSGLDDALTESDEEPDTGRQASVAAMKRAAEDQLDSGLRANASHRLPRSVSATNLAAKHLPAMHDQTVDKRPTAAKCKPPPTLKKGATFSGAPSRSMGNMVPPSSAIAKLTGKRKRESEIKLMPEAQQVFKGLTFYFFPNDDKNPARRMRITKAREFGVTWQKDWSDCITHVIVDKVMEYSLLLRFLKRDRLPNNVVLVTENYPSECISFRAMLDPKQAHFKVKGYAQPEMQEPKQQIEVARPVSAGSDKSLQLKPAGKAVKARHPETPGTPDEHASSQRTNESQIEQMLPPRKGLDVMTTSEKVGPSPQSESTDEFEAAIRQARELQFVPLEPEEDGESRPTSSGGPETDDEEAPKPGFQLLKQRKSKYERMQDKWQCMQKHTGERNSPNEATVAILQQMADYYNQLGDEWRTRAYRKAMSTLRNHPTKVWTKAEALALPQIGERLATKIEEIAFTNRLRRLDNARAEPTDLVLQTFMQVYGAGFTKASEWVSQGFTTLDEVLEKADLTDNQRIGIEHYVDFNSRIPRAEVEQHGSVVRKTLQKIDPAFEVIVGGSYRRGAQDSGDIDCMITRPDTGSAHLHAVILEQLVPKLAKSGFLVASLATTNKDDGSKWHGASRLPGSETWRRIDLLLVPSDEIGAALIYFTGNDIFNRSLRLLASTKGMRLNQRGLYKDVIRGKGREKLSEGTLVEGKSEKRIFEVLGVPWRPPEHRIC</sequence>
<dbReference type="InterPro" id="IPR018944">
    <property type="entry name" value="DNA_pol_lambd_fingers_domain"/>
</dbReference>
<evidence type="ECO:0000256" key="13">
    <source>
        <dbReference type="ARBA" id="ARBA00023204"/>
    </source>
</evidence>
<dbReference type="GO" id="GO:0003887">
    <property type="term" value="F:DNA-directed DNA polymerase activity"/>
    <property type="evidence" value="ECO:0007669"/>
    <property type="project" value="UniProtKB-KW"/>
</dbReference>
<evidence type="ECO:0000256" key="6">
    <source>
        <dbReference type="ARBA" id="ARBA00022634"/>
    </source>
</evidence>
<dbReference type="SUPFAM" id="SSF47802">
    <property type="entry name" value="DNA polymerase beta, N-terminal domain-like"/>
    <property type="match status" value="1"/>
</dbReference>
<keyword evidence="14" id="KW-0456">Lyase</keyword>
<evidence type="ECO:0000313" key="20">
    <source>
        <dbReference type="EMBL" id="KAK4543616.1"/>
    </source>
</evidence>
<dbReference type="InterPro" id="IPR029398">
    <property type="entry name" value="PolB_thumb"/>
</dbReference>
<feature type="region of interest" description="Disordered" evidence="18">
    <location>
        <begin position="1"/>
        <end position="48"/>
    </location>
</feature>
<keyword evidence="7" id="KW-0808">Transferase</keyword>
<dbReference type="Gene3D" id="3.30.460.10">
    <property type="entry name" value="Beta Polymerase, domain 2"/>
    <property type="match status" value="1"/>
</dbReference>
<evidence type="ECO:0000256" key="12">
    <source>
        <dbReference type="ARBA" id="ARBA00022932"/>
    </source>
</evidence>
<dbReference type="GO" id="GO:0005634">
    <property type="term" value="C:nucleus"/>
    <property type="evidence" value="ECO:0007669"/>
    <property type="project" value="UniProtKB-SubCell"/>
</dbReference>
<dbReference type="PROSITE" id="PS50172">
    <property type="entry name" value="BRCT"/>
    <property type="match status" value="1"/>
</dbReference>
<feature type="region of interest" description="Disordered" evidence="18">
    <location>
        <begin position="71"/>
        <end position="120"/>
    </location>
</feature>
<comment type="catalytic activity">
    <reaction evidence="16">
        <text>DNA(n) + a 2'-deoxyribonucleoside 5'-triphosphate = DNA(n+1) + diphosphate</text>
        <dbReference type="Rhea" id="RHEA:22508"/>
        <dbReference type="Rhea" id="RHEA-COMP:17339"/>
        <dbReference type="Rhea" id="RHEA-COMP:17340"/>
        <dbReference type="ChEBI" id="CHEBI:33019"/>
        <dbReference type="ChEBI" id="CHEBI:61560"/>
        <dbReference type="ChEBI" id="CHEBI:173112"/>
        <dbReference type="EC" id="2.7.7.7"/>
    </reaction>
</comment>
<comment type="caution">
    <text evidence="20">The sequence shown here is derived from an EMBL/GenBank/DDBJ whole genome shotgun (WGS) entry which is preliminary data.</text>
</comment>
<proteinExistence type="inferred from homology"/>
<evidence type="ECO:0000256" key="10">
    <source>
        <dbReference type="ARBA" id="ARBA00022723"/>
    </source>
</evidence>
<feature type="compositionally biased region" description="Basic and acidic residues" evidence="18">
    <location>
        <begin position="280"/>
        <end position="293"/>
    </location>
</feature>
<dbReference type="PRINTS" id="PR00869">
    <property type="entry name" value="DNAPOLX"/>
</dbReference>